<dbReference type="STRING" id="316056.RPC_0798"/>
<sequence>MTKLLDQAVEAARKLPSNVQDDIARVVLQLAGDASEPVALSPDERAAITASKAAAARGDVATDEQVQAVWAKHQLFERQE</sequence>
<accession>Q21B67</accession>
<dbReference type="RefSeq" id="WP_011471277.1">
    <property type="nucleotide sequence ID" value="NC_007925.1"/>
</dbReference>
<organism evidence="1">
    <name type="scientific">Rhodopseudomonas palustris (strain BisB18)</name>
    <dbReference type="NCBI Taxonomy" id="316056"/>
    <lineage>
        <taxon>Bacteria</taxon>
        <taxon>Pseudomonadati</taxon>
        <taxon>Pseudomonadota</taxon>
        <taxon>Alphaproteobacteria</taxon>
        <taxon>Hyphomicrobiales</taxon>
        <taxon>Nitrobacteraceae</taxon>
        <taxon>Rhodopseudomonas</taxon>
    </lineage>
</organism>
<evidence type="ECO:0000313" key="1">
    <source>
        <dbReference type="EMBL" id="ABD86369.1"/>
    </source>
</evidence>
<dbReference type="HOGENOM" id="CLU_199717_0_0_5"/>
<dbReference type="eggNOG" id="ENOG502ZED8">
    <property type="taxonomic scope" value="Bacteria"/>
</dbReference>
<name>Q21B67_RHOPB</name>
<proteinExistence type="predicted"/>
<dbReference type="EMBL" id="CP000301">
    <property type="protein sequence ID" value="ABD86369.1"/>
    <property type="molecule type" value="Genomic_DNA"/>
</dbReference>
<gene>
    <name evidence="1" type="ordered locus">RPC_0798</name>
</gene>
<protein>
    <submittedName>
        <fullName evidence="1">Uncharacterized protein</fullName>
    </submittedName>
</protein>
<dbReference type="AlphaFoldDB" id="Q21B67"/>
<dbReference type="OrthoDB" id="7889158at2"/>
<dbReference type="KEGG" id="rpc:RPC_0798"/>
<reference evidence="1" key="1">
    <citation type="submission" date="2006-03" db="EMBL/GenBank/DDBJ databases">
        <title>Complete sequence of Rhodopseudomonas palustris BisB18.</title>
        <authorList>
            <consortium name="US DOE Joint Genome Institute"/>
            <person name="Copeland A."/>
            <person name="Lucas S."/>
            <person name="Lapidus A."/>
            <person name="Barry K."/>
            <person name="Detter J.C."/>
            <person name="Glavina del Rio T."/>
            <person name="Hammon N."/>
            <person name="Israni S."/>
            <person name="Dalin E."/>
            <person name="Tice H."/>
            <person name="Pitluck S."/>
            <person name="Chain P."/>
            <person name="Malfatti S."/>
            <person name="Shin M."/>
            <person name="Vergez L."/>
            <person name="Schmutz J."/>
            <person name="Larimer F."/>
            <person name="Land M."/>
            <person name="Hauser L."/>
            <person name="Pelletier D.A."/>
            <person name="Kyrpides N."/>
            <person name="Anderson I."/>
            <person name="Oda Y."/>
            <person name="Harwood C.S."/>
            <person name="Richardson P."/>
        </authorList>
    </citation>
    <scope>NUCLEOTIDE SEQUENCE [LARGE SCALE GENOMIC DNA]</scope>
    <source>
        <strain evidence="1">BisB18</strain>
    </source>
</reference>